<feature type="region of interest" description="Disordered" evidence="6">
    <location>
        <begin position="158"/>
        <end position="203"/>
    </location>
</feature>
<dbReference type="InterPro" id="IPR024455">
    <property type="entry name" value="Phage_capsid"/>
</dbReference>
<keyword evidence="5" id="KW-0175">Coiled coil</keyword>
<feature type="domain" description="Prohead serine protease" evidence="7">
    <location>
        <begin position="12"/>
        <end position="159"/>
    </location>
</feature>
<gene>
    <name evidence="9" type="ORF">CQR46_0953</name>
</gene>
<dbReference type="SUPFAM" id="SSF56563">
    <property type="entry name" value="Major capsid protein gp5"/>
    <property type="match status" value="1"/>
</dbReference>
<evidence type="ECO:0000256" key="3">
    <source>
        <dbReference type="ARBA" id="ARBA00022670"/>
    </source>
</evidence>
<dbReference type="Proteomes" id="UP000233730">
    <property type="component" value="Unassembled WGS sequence"/>
</dbReference>
<keyword evidence="3" id="KW-0645">Protease</keyword>
<evidence type="ECO:0000313" key="9">
    <source>
        <dbReference type="EMBL" id="PKU90757.1"/>
    </source>
</evidence>
<dbReference type="Gene3D" id="3.30.2320.10">
    <property type="entry name" value="hypothetical protein PF0899 domain"/>
    <property type="match status" value="1"/>
</dbReference>
<dbReference type="NCBIfam" id="TIGR01543">
    <property type="entry name" value="proheadase_HK97"/>
    <property type="match status" value="1"/>
</dbReference>
<dbReference type="GO" id="GO:0006508">
    <property type="term" value="P:proteolysis"/>
    <property type="evidence" value="ECO:0007669"/>
    <property type="project" value="UniProtKB-KW"/>
</dbReference>
<evidence type="ECO:0000256" key="1">
    <source>
        <dbReference type="ARBA" id="ARBA00004328"/>
    </source>
</evidence>
<organism evidence="9 10">
    <name type="scientific">Bifidobacterium pseudolongum subsp. globosum</name>
    <dbReference type="NCBI Taxonomy" id="1690"/>
    <lineage>
        <taxon>Bacteria</taxon>
        <taxon>Bacillati</taxon>
        <taxon>Actinomycetota</taxon>
        <taxon>Actinomycetes</taxon>
        <taxon>Bifidobacteriales</taxon>
        <taxon>Bifidobacteriaceae</taxon>
        <taxon>Bifidobacterium</taxon>
    </lineage>
</organism>
<keyword evidence="4" id="KW-0378">Hydrolase</keyword>
<comment type="caution">
    <text evidence="9">The sequence shown here is derived from an EMBL/GenBank/DDBJ whole genome shotgun (WGS) entry which is preliminary data.</text>
</comment>
<evidence type="ECO:0000256" key="2">
    <source>
        <dbReference type="ARBA" id="ARBA00022612"/>
    </source>
</evidence>
<feature type="domain" description="Phage capsid-like C-terminal" evidence="8">
    <location>
        <begin position="421"/>
        <end position="648"/>
    </location>
</feature>
<dbReference type="RefSeq" id="WP_101429847.1">
    <property type="nucleotide sequence ID" value="NZ_PCGZ01000005.1"/>
</dbReference>
<feature type="coiled-coil region" evidence="5">
    <location>
        <begin position="304"/>
        <end position="331"/>
    </location>
</feature>
<evidence type="ECO:0000256" key="5">
    <source>
        <dbReference type="SAM" id="Coils"/>
    </source>
</evidence>
<keyword evidence="2" id="KW-1188">Viral release from host cell</keyword>
<dbReference type="InterPro" id="IPR054613">
    <property type="entry name" value="Peptidase_S78_dom"/>
</dbReference>
<reference evidence="9 10" key="1">
    <citation type="submission" date="2017-10" db="EMBL/GenBank/DDBJ databases">
        <title>Bifidobacterium genomics.</title>
        <authorList>
            <person name="Lugli G.A."/>
            <person name="Milani C."/>
            <person name="Mancabelli L."/>
        </authorList>
    </citation>
    <scope>NUCLEOTIDE SEQUENCE [LARGE SCALE GENOMIC DNA]</scope>
    <source>
        <strain evidence="9 10">1524B</strain>
    </source>
</reference>
<dbReference type="EMBL" id="PCGZ01000005">
    <property type="protein sequence ID" value="PKU90757.1"/>
    <property type="molecule type" value="Genomic_DNA"/>
</dbReference>
<accession>A0A2N3QHI7</accession>
<protein>
    <submittedName>
        <fullName evidence="9">Phage major capsid protein</fullName>
    </submittedName>
</protein>
<dbReference type="GO" id="GO:0008233">
    <property type="term" value="F:peptidase activity"/>
    <property type="evidence" value="ECO:0007669"/>
    <property type="project" value="UniProtKB-KW"/>
</dbReference>
<dbReference type="InterPro" id="IPR054612">
    <property type="entry name" value="Phage_capsid-like_C"/>
</dbReference>
<evidence type="ECO:0000256" key="4">
    <source>
        <dbReference type="ARBA" id="ARBA00022801"/>
    </source>
</evidence>
<proteinExistence type="predicted"/>
<evidence type="ECO:0000259" key="8">
    <source>
        <dbReference type="Pfam" id="PF05065"/>
    </source>
</evidence>
<dbReference type="Pfam" id="PF05065">
    <property type="entry name" value="Phage_capsid"/>
    <property type="match status" value="1"/>
</dbReference>
<feature type="compositionally biased region" description="Low complexity" evidence="6">
    <location>
        <begin position="193"/>
        <end position="203"/>
    </location>
</feature>
<dbReference type="AlphaFoldDB" id="A0A2N3QHI7"/>
<comment type="subcellular location">
    <subcellularLocation>
        <location evidence="1">Virion</location>
    </subcellularLocation>
</comment>
<evidence type="ECO:0000313" key="10">
    <source>
        <dbReference type="Proteomes" id="UP000233730"/>
    </source>
</evidence>
<dbReference type="InterPro" id="IPR006433">
    <property type="entry name" value="Prohead_protease"/>
</dbReference>
<dbReference type="Pfam" id="PF04586">
    <property type="entry name" value="Peptidase_S78"/>
    <property type="match status" value="1"/>
</dbReference>
<evidence type="ECO:0000259" key="7">
    <source>
        <dbReference type="Pfam" id="PF04586"/>
    </source>
</evidence>
<dbReference type="NCBIfam" id="TIGR01554">
    <property type="entry name" value="major_cap_HK97"/>
    <property type="match status" value="1"/>
</dbReference>
<dbReference type="Gene3D" id="3.30.2400.10">
    <property type="entry name" value="Major capsid protein gp5"/>
    <property type="match status" value="1"/>
</dbReference>
<sequence length="676" mass="72665">MSTRKSTLKAVDAVSDTGKGTFDALVSVYGVRDSQGDVIQPGAFAKSIEKWGGGENPIPVMYSHQWNDPTATIGSVTGMRETAKGLVISAQLDLDNPKGAQAYKLLKQGLIREFSVGGEESDLVREKTETGDYVTKVGNFDLWEVSLCLRGANRDTQLLSVKSDSTEPEPPEPGTEPDTHGDDTGEEAGVTQSGGQESGAGESTPYVVQLTDAQLQTLIQSIQANAQPRDLTPTVTDQPEPEQAPAITLPQIEAWAASMNLHTKTKGATMKQDELKEKLSAVKAISDNALAEGREFTTEEAEQVLKLKAEADSLKADIEKGEQAREALKAMIAENSKPEDKPVATAKSEPASTPGEAYVRTKAYTDFRSHVIPDGSPVRIAKERVAVKADPIINTSNGFGVFPTVMPGYTDLTYPRPTRFLNLITRSSTTASYVQYRQEVAVTSNAAIVPEGGLKPLSDIKTKLAEAKVWTAADGTKVTNQELADDSIIAAVINNTLIRNLNRLLEDIVLNGDGTTDGQPLGVLKTEGTQKIAFDTDMLITTNHAKEALEEIDTDIQAFVLNPADASAYELMRDKNGQFYGNGPAGVGPNTLWGIPIVKSSAIPAGTALVGDFTTVQLFNREPLTIEAFNQNEDDARHNLTYVRAEERNLLFIREPRKIAVVSLAAASKPATPAGK</sequence>
<evidence type="ECO:0000256" key="6">
    <source>
        <dbReference type="SAM" id="MobiDB-lite"/>
    </source>
</evidence>
<feature type="region of interest" description="Disordered" evidence="6">
    <location>
        <begin position="336"/>
        <end position="355"/>
    </location>
</feature>
<name>A0A2N3QHI7_9BIFI</name>